<proteinExistence type="predicted"/>
<dbReference type="EMBL" id="CAKMRJ010003334">
    <property type="protein sequence ID" value="CAH1433869.1"/>
    <property type="molecule type" value="Genomic_DNA"/>
</dbReference>
<gene>
    <name evidence="3" type="ORF">LVIROSA_LOCUS20432</name>
</gene>
<feature type="coiled-coil region" evidence="1">
    <location>
        <begin position="779"/>
        <end position="1016"/>
    </location>
</feature>
<comment type="caution">
    <text evidence="3">The sequence shown here is derived from an EMBL/GenBank/DDBJ whole genome shotgun (WGS) entry which is preliminary data.</text>
</comment>
<protein>
    <submittedName>
        <fullName evidence="3">Uncharacterized protein</fullName>
    </submittedName>
</protein>
<dbReference type="PANTHER" id="PTHR43939">
    <property type="entry name" value="COILED-COIL DOMAIN-CONTAINING PROTEIN 158"/>
    <property type="match status" value="1"/>
</dbReference>
<keyword evidence="4" id="KW-1185">Reference proteome</keyword>
<feature type="coiled-coil region" evidence="1">
    <location>
        <begin position="344"/>
        <end position="417"/>
    </location>
</feature>
<dbReference type="Proteomes" id="UP001157418">
    <property type="component" value="Unassembled WGS sequence"/>
</dbReference>
<feature type="coiled-coil region" evidence="1">
    <location>
        <begin position="609"/>
        <end position="706"/>
    </location>
</feature>
<name>A0AAU9N1G2_9ASTR</name>
<reference evidence="3 4" key="1">
    <citation type="submission" date="2022-01" db="EMBL/GenBank/DDBJ databases">
        <authorList>
            <person name="Xiong W."/>
            <person name="Schranz E."/>
        </authorList>
    </citation>
    <scope>NUCLEOTIDE SEQUENCE [LARGE SCALE GENOMIC DNA]</scope>
</reference>
<evidence type="ECO:0000256" key="1">
    <source>
        <dbReference type="SAM" id="Coils"/>
    </source>
</evidence>
<feature type="coiled-coil region" evidence="1">
    <location>
        <begin position="1160"/>
        <end position="1194"/>
    </location>
</feature>
<dbReference type="PANTHER" id="PTHR43939:SF68">
    <property type="entry name" value="CENTROSOMAL PROTEIN OF 290 KDA-LIKE"/>
    <property type="match status" value="1"/>
</dbReference>
<organism evidence="3 4">
    <name type="scientific">Lactuca virosa</name>
    <dbReference type="NCBI Taxonomy" id="75947"/>
    <lineage>
        <taxon>Eukaryota</taxon>
        <taxon>Viridiplantae</taxon>
        <taxon>Streptophyta</taxon>
        <taxon>Embryophyta</taxon>
        <taxon>Tracheophyta</taxon>
        <taxon>Spermatophyta</taxon>
        <taxon>Magnoliopsida</taxon>
        <taxon>eudicotyledons</taxon>
        <taxon>Gunneridae</taxon>
        <taxon>Pentapetalae</taxon>
        <taxon>asterids</taxon>
        <taxon>campanulids</taxon>
        <taxon>Asterales</taxon>
        <taxon>Asteraceae</taxon>
        <taxon>Cichorioideae</taxon>
        <taxon>Cichorieae</taxon>
        <taxon>Lactucinae</taxon>
        <taxon>Lactuca</taxon>
    </lineage>
</organism>
<evidence type="ECO:0000313" key="4">
    <source>
        <dbReference type="Proteomes" id="UP001157418"/>
    </source>
</evidence>
<dbReference type="SUPFAM" id="SSF57997">
    <property type="entry name" value="Tropomyosin"/>
    <property type="match status" value="1"/>
</dbReference>
<evidence type="ECO:0000256" key="2">
    <source>
        <dbReference type="SAM" id="MobiDB-lite"/>
    </source>
</evidence>
<sequence>MEDDNDLEQVTGSPTAGENGFVHIESVDSAQMDGGSIDQVERLEQDDGVVVTGVDAVQDEPLNVRTAEDVGPDEFVDCPDDLVSNEARSPAVVNRPHQLPFRDDDTEVTQHTAPDIEREILPQDNEEENGVLIKEVSNLHHLLKALSKQKPLTDGTDVVEGGEKSVLSLHEMVKECSKFIEISLNEQSHAEATISELNATLHMKDKEIEDLMVRVNDHSISQDVVALKSDELSSVDAIVDRILYSFAPAFGDAGLSNTSVSEKLSHLERTTSFLLEKYYNFLSEIESHSHCLAEVKPDFHMQNGTETVFITVREELLELKRKELEVTNKNTHLEYQYGQFMEQIDKNRETIEFLNTEITKLKGEVEQEKTRYTNTKEKLSMAVTKGKALVQQRDSLKQSVSEKTSELERCLTELQEKSTALEAAEFRNNELVQTAFLANSLQEALTQRDMILQRCGEILLLSGAAAELQSSDIIEGITWLANERSRLASLSVEFERLTYAYNLAQDQSFKLQDENHATMEAARVQIDRLTASLLAESQEKYYLEHEYEDLTTKYEGLEQHIASTESSPMDNEVLEKIQSLLYVRDHESKLYEQILEEEKMHKFQFSEELRGSKDEKNTLQINLQRSEEKASLLREKLSMAVKKGKGLVQERENMKQQMAEKNTQIEGLTLDLQKQESTLSEYRNQINNLESDLLLLKEEKGQLEQFLYQSNSMLQNVLETIDGIILPVDLKEPVEKVKWLATYLSETQVSKAQTEQELEYIKDEAGMLTSKLTEALTTMKSLEDAVSVSERKFSQLAQEKNELDILKTNSEQEVQILNEEISTLNKKLVEVLTNLKSLEDTLSNSEKTITQLTKEKIHVEEELHKAIGEATSQTNRFQETSAHKNSLEEALSLAKNNIHVLMSEKEEAQASKVAVEMELQKVKEEASTHSINLEEAYKTIKSLEDAMSQLKTNVSQFSQENEKALDSRSVLESEIKKLKEETEYHKNTVSYLVGEKKKAEQDILTLKTELNTCNDRWGQELSRFLGNLQVLLKDESLFTLFKKSFEKKIESLKEIDYVLKDINCSFDSEQFQDHRLIEESWDAGFGNDWNIGMLEELNAEDSEGIIGSDVGKSLDKLNARNQILADQFGSFSILIDDMIASLLKKLEVIKNTMPSVVKQTKDLEGELEKARLMYDKAKEENDAYHGKVFKLERELEASGNMCKEISSKLIDYRTKEENWNERERELSAQSTSSIKDHEDEGVLSASEINRLFDKIDGIAIPFPFSNLVIEESLDPVKKLFYIVDSVKELLEQITLLSHSKEDLVSKQTVEVEHLKGELSLGLQSIIQKFGGEEYSGVKKSAADVAGLIPVLERLIQGVVLDGENSRFKLMETQRVKEELTNRVKLLEDYIENNRTGVQDKIQERGIFEPPSLPAGSEISEIEDQSPVGKVGGLPLVPSAAQVRSLRKGSNDQLAITIDSESERLLNDKSESFEDKGHIFKSLNTSGLVPIQGKMIADRVDGIWVSGDRALMRRPRARLGLIVYWIVLHLWLLGTIL</sequence>
<evidence type="ECO:0000313" key="3">
    <source>
        <dbReference type="EMBL" id="CAH1433869.1"/>
    </source>
</evidence>
<accession>A0AAU9N1G2</accession>
<feature type="region of interest" description="Disordered" evidence="2">
    <location>
        <begin position="1"/>
        <end position="20"/>
    </location>
</feature>
<keyword evidence="1" id="KW-0175">Coiled coil</keyword>
<dbReference type="Gene3D" id="1.10.287.1490">
    <property type="match status" value="1"/>
</dbReference>